<dbReference type="InterPro" id="IPR036415">
    <property type="entry name" value="Lamin_tail_dom_sf"/>
</dbReference>
<dbReference type="GO" id="GO:0005737">
    <property type="term" value="C:cytoplasm"/>
    <property type="evidence" value="ECO:0007669"/>
    <property type="project" value="TreeGrafter"/>
</dbReference>
<reference evidence="3 4" key="1">
    <citation type="submission" date="2020-10" db="EMBL/GenBank/DDBJ databases">
        <title>Chromosome-scale genome assembly of the Allis shad, Alosa alosa.</title>
        <authorList>
            <person name="Margot Z."/>
            <person name="Christophe K."/>
            <person name="Cabau C."/>
            <person name="Louis A."/>
            <person name="Berthelot C."/>
            <person name="Parey E."/>
            <person name="Roest Crollius H."/>
            <person name="Montfort J."/>
            <person name="Robinson-Rechavi M."/>
            <person name="Bucao C."/>
            <person name="Bouchez O."/>
            <person name="Gislard M."/>
            <person name="Lluch J."/>
            <person name="Milhes M."/>
            <person name="Lampietro C."/>
            <person name="Lopez Roques C."/>
            <person name="Donnadieu C."/>
            <person name="Braasch I."/>
            <person name="Desvignes T."/>
            <person name="Postlethwait J."/>
            <person name="Bobe J."/>
            <person name="Guiguen Y."/>
        </authorList>
    </citation>
    <scope>NUCLEOTIDE SEQUENCE [LARGE SCALE GENOMIC DNA]</scope>
    <source>
        <strain evidence="3">M-15738</strain>
        <tissue evidence="3">Blood</tissue>
    </source>
</reference>
<dbReference type="Pfam" id="PF00932">
    <property type="entry name" value="LTD"/>
    <property type="match status" value="1"/>
</dbReference>
<evidence type="ECO:0000313" key="4">
    <source>
        <dbReference type="Proteomes" id="UP000823561"/>
    </source>
</evidence>
<keyword evidence="4" id="KW-1185">Reference proteome</keyword>
<dbReference type="InterPro" id="IPR001322">
    <property type="entry name" value="Lamin_tail_dom"/>
</dbReference>
<feature type="region of interest" description="Disordered" evidence="1">
    <location>
        <begin position="332"/>
        <end position="356"/>
    </location>
</feature>
<proteinExistence type="predicted"/>
<feature type="compositionally biased region" description="Basic and acidic residues" evidence="1">
    <location>
        <begin position="266"/>
        <end position="289"/>
    </location>
</feature>
<gene>
    <name evidence="3" type="ORF">AALO_G00220660</name>
</gene>
<dbReference type="PROSITE" id="PS51841">
    <property type="entry name" value="LTD"/>
    <property type="match status" value="1"/>
</dbReference>
<dbReference type="GO" id="GO:0005635">
    <property type="term" value="C:nuclear envelope"/>
    <property type="evidence" value="ECO:0007669"/>
    <property type="project" value="TreeGrafter"/>
</dbReference>
<organism evidence="3 4">
    <name type="scientific">Alosa alosa</name>
    <name type="common">allis shad</name>
    <dbReference type="NCBI Taxonomy" id="278164"/>
    <lineage>
        <taxon>Eukaryota</taxon>
        <taxon>Metazoa</taxon>
        <taxon>Chordata</taxon>
        <taxon>Craniata</taxon>
        <taxon>Vertebrata</taxon>
        <taxon>Euteleostomi</taxon>
        <taxon>Actinopterygii</taxon>
        <taxon>Neopterygii</taxon>
        <taxon>Teleostei</taxon>
        <taxon>Clupei</taxon>
        <taxon>Clupeiformes</taxon>
        <taxon>Clupeoidei</taxon>
        <taxon>Clupeidae</taxon>
        <taxon>Alosa</taxon>
    </lineage>
</organism>
<dbReference type="Proteomes" id="UP000823561">
    <property type="component" value="Chromosome 17"/>
</dbReference>
<name>A0AAV6FWX1_9TELE</name>
<evidence type="ECO:0000256" key="1">
    <source>
        <dbReference type="SAM" id="MobiDB-lite"/>
    </source>
</evidence>
<feature type="region of interest" description="Disordered" evidence="1">
    <location>
        <begin position="252"/>
        <end position="294"/>
    </location>
</feature>
<protein>
    <recommendedName>
        <fullName evidence="2">LTD domain-containing protein</fullName>
    </recommendedName>
</protein>
<dbReference type="PANTHER" id="PTHR47012">
    <property type="entry name" value="LAMIN TAIL DOMAIN-CONTAINING PROTEIN 1"/>
    <property type="match status" value="1"/>
</dbReference>
<dbReference type="EMBL" id="JADWDJ010000017">
    <property type="protein sequence ID" value="KAG5267343.1"/>
    <property type="molecule type" value="Genomic_DNA"/>
</dbReference>
<feature type="domain" description="LTD" evidence="2">
    <location>
        <begin position="129"/>
        <end position="240"/>
    </location>
</feature>
<dbReference type="PANTHER" id="PTHR47012:SF3">
    <property type="entry name" value="LAMIN TAIL DOMAIN CONTAINING 1"/>
    <property type="match status" value="1"/>
</dbReference>
<dbReference type="InterPro" id="IPR042840">
    <property type="entry name" value="LMNTD1"/>
</dbReference>
<dbReference type="SUPFAM" id="SSF74853">
    <property type="entry name" value="Lamin A/C globular tail domain"/>
    <property type="match status" value="1"/>
</dbReference>
<comment type="caution">
    <text evidence="3">The sequence shown here is derived from an EMBL/GenBank/DDBJ whole genome shotgun (WGS) entry which is preliminary data.</text>
</comment>
<accession>A0AAV6FWX1</accession>
<sequence>MPDSLLQTTNTAADKSRQLCWGCSLQCLGMPEKPAEACRNSFKDMASPPTFSVGSMRRPLTTVDTHARRHPRRLALAQRPVTALSLSRSTCSMDIWDIFYNRFNEKGPPAKTEKARRPATAKQHVWEYSSTTGHMKIMEVQAQGHFVRLGNCSQTEQDIGGYYLQQSIKGQPVNCFLFPPRTFIQPGASITVWSEHCRPCAHSFNDHVWTGLSQIGSSPEYTTILCTTNGQAVAWYRPARCSMLRTCQAWEEPERKPQSRAGHSLSRGDSKRATPQDIAKQEPHLKHSDPPPFLRLRRKTDAKRVSQSPWAQSPSSITHPCCISVWPQAHTKTNIPMQEPRRSQKKACREGVVGPL</sequence>
<evidence type="ECO:0000313" key="3">
    <source>
        <dbReference type="EMBL" id="KAG5267343.1"/>
    </source>
</evidence>
<evidence type="ECO:0000259" key="2">
    <source>
        <dbReference type="PROSITE" id="PS51841"/>
    </source>
</evidence>
<dbReference type="Gene3D" id="2.60.40.1260">
    <property type="entry name" value="Lamin Tail domain"/>
    <property type="match status" value="1"/>
</dbReference>
<dbReference type="AlphaFoldDB" id="A0AAV6FWX1"/>